<dbReference type="Gene3D" id="2.40.50.90">
    <property type="match status" value="2"/>
</dbReference>
<dbReference type="EC" id="3.6.4.13" evidence="1"/>
<dbReference type="OMA" id="ESSRICH"/>
<dbReference type="InParanoid" id="A0A7M7N547"/>
<dbReference type="PROSITE" id="PS50304">
    <property type="entry name" value="TUDOR"/>
    <property type="match status" value="1"/>
</dbReference>
<dbReference type="GO" id="GO:0005524">
    <property type="term" value="F:ATP binding"/>
    <property type="evidence" value="ECO:0007669"/>
    <property type="project" value="UniProtKB-KW"/>
</dbReference>
<dbReference type="GO" id="GO:0016787">
    <property type="term" value="F:hydrolase activity"/>
    <property type="evidence" value="ECO:0007669"/>
    <property type="project" value="UniProtKB-KW"/>
</dbReference>
<feature type="region of interest" description="Disordered" evidence="8">
    <location>
        <begin position="1035"/>
        <end position="1107"/>
    </location>
</feature>
<dbReference type="Gene3D" id="2.30.30.140">
    <property type="match status" value="2"/>
</dbReference>
<evidence type="ECO:0000313" key="11">
    <source>
        <dbReference type="EnsemblMetazoa" id="XP_030831269"/>
    </source>
</evidence>
<accession>A0A7M7N547</accession>
<sequence length="1107" mass="125641">MGCMIRHFESQLKEKKNSSCQSLSFVSADNIHALSHMSDILFRSGQPLPSSITHEQVEQAKEERRKNKPICNQLKAFGVCRSRMHCGDRHEVFTDMDEPGTHPDYIDLPKQGTVKLIVTYIVNASHCYVRLLAHRLSPDHKVVSMTTDYVKLTVELQEWYTDPVNIIGQRPLQKDNLCGYKDQAGCYSRVRVEALVSKETVDSPGIANVYFVDRGGRERVGIDKLLKLPDGLRQIKYQAVEVFVSRVKPTDKDYSWNPRADNYMYDFLTNKELDGKIVLSLGNSLWLDPLVERCHLEETKSSVEIHTRREMIKQGFAVDNPEHIQNLVELCKGKMKLPKDTPLTQVNQSVKLPAPARLNEDTANQVYLSAIENPHHIYIQPVKSNYRLESLMQNLNRKMADYQPTGECQVALGELCIAKCSIDDRWYRGRVLDEKDDERDVFFMDHGDMEWVQKGYVCPLPQEFTDLGPQAIQCSLEAIEPVAYQETWDDKTTEELWNMCVGETTKVSVTVEVQSTALCDRTGGYRYKVNMYNEMGGEKILVSKRLIDAGLAQPTQHFMKMMFPIETSPSEDIQQLNKLCAQLYQVKSSQGQVGLVTKIDELMSSESDKTSLLEGGCIRALCQVLCNGKLKENTKELLVLSLLRVSSESSRICHEIANEGGLKSIHNALMKTSDVGLKEDITSFIQEIATEKRTRDLFLAAGGITILQHLLDLNNSSLVIKNVCDTLRNILFYNDVVRDSLPTEVISSLCALINNTDHIDRLAHPLAVLADLAKNPRNRDVMHEHDALLAACNIMWAVRDDKVVQQTVLLLKTLGSDYEARQMMLEHEILPCISGCVMSHNLNSQTKDECLPLMDMIDQHEIDEASRAHSQKALPQTELTIPKTHPMAQSKYSIQTVPLNGGGDASHLLEEEDSDEMPLLEEDEVEIKQCHPKILWSQHANSVLLSVQLQDVKHPIVNVTTSSISFSAILENIEYEFELDLFSRVDNTNFTMVSAGREFLITLYKESIGIKWTRLTQTKTKIPYISVDFERWQDDDEDAQNAKRKPFTPKKTSYRLQEPGIEESVDYHHRSEDEEDLSERSGDEFDKAFDDIPTLSSRSDTDRGLSS</sequence>
<dbReference type="PANTHER" id="PTHR22655:SF2">
    <property type="entry name" value="ATP-DEPENDENT RNA HELICASE TDRD12-RELATED"/>
    <property type="match status" value="1"/>
</dbReference>
<dbReference type="InterPro" id="IPR007052">
    <property type="entry name" value="CS_dom"/>
</dbReference>
<evidence type="ECO:0000259" key="9">
    <source>
        <dbReference type="PROSITE" id="PS50304"/>
    </source>
</evidence>
<dbReference type="SUPFAM" id="SSF63748">
    <property type="entry name" value="Tudor/PWWP/MBT"/>
    <property type="match status" value="2"/>
</dbReference>
<dbReference type="PROSITE" id="PS51203">
    <property type="entry name" value="CS"/>
    <property type="match status" value="1"/>
</dbReference>
<keyword evidence="6" id="KW-0067">ATP-binding</keyword>
<comment type="catalytic activity">
    <reaction evidence="7">
        <text>ATP + H2O = ADP + phosphate + H(+)</text>
        <dbReference type="Rhea" id="RHEA:13065"/>
        <dbReference type="ChEBI" id="CHEBI:15377"/>
        <dbReference type="ChEBI" id="CHEBI:15378"/>
        <dbReference type="ChEBI" id="CHEBI:30616"/>
        <dbReference type="ChEBI" id="CHEBI:43474"/>
        <dbReference type="ChEBI" id="CHEBI:456216"/>
        <dbReference type="EC" id="3.6.4.13"/>
    </reaction>
</comment>
<feature type="compositionally biased region" description="Basic and acidic residues" evidence="8">
    <location>
        <begin position="1065"/>
        <end position="1090"/>
    </location>
</feature>
<protein>
    <recommendedName>
        <fullName evidence="1">RNA helicase</fullName>
        <ecNumber evidence="1">3.6.4.13</ecNumber>
    </recommendedName>
</protein>
<dbReference type="RefSeq" id="XP_030831269.1">
    <property type="nucleotide sequence ID" value="XM_030975409.1"/>
</dbReference>
<dbReference type="OrthoDB" id="249932at2759"/>
<keyword evidence="12" id="KW-1185">Reference proteome</keyword>
<evidence type="ECO:0000256" key="3">
    <source>
        <dbReference type="ARBA" id="ARBA00022741"/>
    </source>
</evidence>
<dbReference type="Proteomes" id="UP000007110">
    <property type="component" value="Unassembled WGS sequence"/>
</dbReference>
<evidence type="ECO:0000256" key="1">
    <source>
        <dbReference type="ARBA" id="ARBA00012552"/>
    </source>
</evidence>
<dbReference type="SUPFAM" id="SSF48371">
    <property type="entry name" value="ARM repeat"/>
    <property type="match status" value="1"/>
</dbReference>
<dbReference type="FunFam" id="1.25.10.10:FF:001930">
    <property type="entry name" value="Uncharacterized protein"/>
    <property type="match status" value="1"/>
</dbReference>
<keyword evidence="3" id="KW-0547">Nucleotide-binding</keyword>
<name>A0A7M7N547_STRPU</name>
<dbReference type="Pfam" id="PF00567">
    <property type="entry name" value="TUDOR"/>
    <property type="match status" value="2"/>
</dbReference>
<reference evidence="11" key="2">
    <citation type="submission" date="2021-01" db="UniProtKB">
        <authorList>
            <consortium name="EnsemblMetazoa"/>
        </authorList>
    </citation>
    <scope>IDENTIFICATION</scope>
</reference>
<evidence type="ECO:0000313" key="12">
    <source>
        <dbReference type="Proteomes" id="UP000007110"/>
    </source>
</evidence>
<dbReference type="InterPro" id="IPR035437">
    <property type="entry name" value="SNase_OB-fold_sf"/>
</dbReference>
<dbReference type="SMART" id="SM00333">
    <property type="entry name" value="TUDOR"/>
    <property type="match status" value="1"/>
</dbReference>
<keyword evidence="4" id="KW-0378">Hydrolase</keyword>
<evidence type="ECO:0000256" key="7">
    <source>
        <dbReference type="ARBA" id="ARBA00047984"/>
    </source>
</evidence>
<dbReference type="KEGG" id="spu:100891190"/>
<dbReference type="CDD" id="cd20435">
    <property type="entry name" value="Tudor_TDRD12_rpt2"/>
    <property type="match status" value="1"/>
</dbReference>
<dbReference type="AlphaFoldDB" id="A0A7M7N547"/>
<reference evidence="12" key="1">
    <citation type="submission" date="2015-02" db="EMBL/GenBank/DDBJ databases">
        <title>Genome sequencing for Strongylocentrotus purpuratus.</title>
        <authorList>
            <person name="Murali S."/>
            <person name="Liu Y."/>
            <person name="Vee V."/>
            <person name="English A."/>
            <person name="Wang M."/>
            <person name="Skinner E."/>
            <person name="Han Y."/>
            <person name="Muzny D.M."/>
            <person name="Worley K.C."/>
            <person name="Gibbs R.A."/>
        </authorList>
    </citation>
    <scope>NUCLEOTIDE SEQUENCE</scope>
</reference>
<evidence type="ECO:0000256" key="4">
    <source>
        <dbReference type="ARBA" id="ARBA00022801"/>
    </source>
</evidence>
<feature type="domain" description="CS" evidence="10">
    <location>
        <begin position="929"/>
        <end position="1016"/>
    </location>
</feature>
<proteinExistence type="predicted"/>
<dbReference type="GO" id="GO:0042078">
    <property type="term" value="P:germ-line stem cell division"/>
    <property type="evidence" value="ECO:0000318"/>
    <property type="project" value="GO_Central"/>
</dbReference>
<evidence type="ECO:0000256" key="2">
    <source>
        <dbReference type="ARBA" id="ARBA00022737"/>
    </source>
</evidence>
<dbReference type="Gene3D" id="2.60.40.790">
    <property type="match status" value="1"/>
</dbReference>
<dbReference type="GO" id="GO:0003724">
    <property type="term" value="F:RNA helicase activity"/>
    <property type="evidence" value="ECO:0007669"/>
    <property type="project" value="UniProtKB-EC"/>
</dbReference>
<evidence type="ECO:0000256" key="8">
    <source>
        <dbReference type="SAM" id="MobiDB-lite"/>
    </source>
</evidence>
<feature type="domain" description="Tudor" evidence="9">
    <location>
        <begin position="409"/>
        <end position="467"/>
    </location>
</feature>
<dbReference type="InterPro" id="IPR016024">
    <property type="entry name" value="ARM-type_fold"/>
</dbReference>
<dbReference type="FunFam" id="2.40.50.90:FF:000129">
    <property type="entry name" value="Uncharacterized protein"/>
    <property type="match status" value="1"/>
</dbReference>
<dbReference type="InterPro" id="IPR011989">
    <property type="entry name" value="ARM-like"/>
</dbReference>
<dbReference type="PANTHER" id="PTHR22655">
    <property type="entry name" value="ATP-DEPENDENT RNA HELICASE TDRD12-RELATED"/>
    <property type="match status" value="1"/>
</dbReference>
<dbReference type="EnsemblMetazoa" id="XM_030975409">
    <property type="protein sequence ID" value="XP_030831269"/>
    <property type="gene ID" value="LOC100891190"/>
</dbReference>
<evidence type="ECO:0000259" key="10">
    <source>
        <dbReference type="PROSITE" id="PS51203"/>
    </source>
</evidence>
<dbReference type="GeneID" id="100891190"/>
<dbReference type="Gene3D" id="1.25.10.10">
    <property type="entry name" value="Leucine-rich Repeat Variant"/>
    <property type="match status" value="1"/>
</dbReference>
<keyword evidence="2" id="KW-0677">Repeat</keyword>
<dbReference type="SUPFAM" id="SSF49764">
    <property type="entry name" value="HSP20-like chaperones"/>
    <property type="match status" value="1"/>
</dbReference>
<organism evidence="11 12">
    <name type="scientific">Strongylocentrotus purpuratus</name>
    <name type="common">Purple sea urchin</name>
    <dbReference type="NCBI Taxonomy" id="7668"/>
    <lineage>
        <taxon>Eukaryota</taxon>
        <taxon>Metazoa</taxon>
        <taxon>Echinodermata</taxon>
        <taxon>Eleutherozoa</taxon>
        <taxon>Echinozoa</taxon>
        <taxon>Echinoidea</taxon>
        <taxon>Euechinoidea</taxon>
        <taxon>Echinacea</taxon>
        <taxon>Camarodonta</taxon>
        <taxon>Echinidea</taxon>
        <taxon>Strongylocentrotidae</taxon>
        <taxon>Strongylocentrotus</taxon>
    </lineage>
</organism>
<dbReference type="CDD" id="cd06465">
    <property type="entry name" value="p23_hB-ind1_like"/>
    <property type="match status" value="1"/>
</dbReference>
<dbReference type="InterPro" id="IPR008978">
    <property type="entry name" value="HSP20-like_chaperone"/>
</dbReference>
<evidence type="ECO:0000256" key="6">
    <source>
        <dbReference type="ARBA" id="ARBA00022840"/>
    </source>
</evidence>
<dbReference type="InterPro" id="IPR002999">
    <property type="entry name" value="Tudor"/>
</dbReference>
<evidence type="ECO:0000256" key="5">
    <source>
        <dbReference type="ARBA" id="ARBA00022806"/>
    </source>
</evidence>
<keyword evidence="5" id="KW-0347">Helicase</keyword>